<evidence type="ECO:0000259" key="2">
    <source>
        <dbReference type="SMART" id="SM01204"/>
    </source>
</evidence>
<dbReference type="SMART" id="SM01204">
    <property type="entry name" value="FIST_C"/>
    <property type="match status" value="1"/>
</dbReference>
<evidence type="ECO:0000259" key="1">
    <source>
        <dbReference type="SMART" id="SM00897"/>
    </source>
</evidence>
<gene>
    <name evidence="3" type="ORF">ABS311_03775</name>
</gene>
<dbReference type="Pfam" id="PF10442">
    <property type="entry name" value="FIST_C"/>
    <property type="match status" value="1"/>
</dbReference>
<dbReference type="PANTHER" id="PTHR40252:SF2">
    <property type="entry name" value="BLR0328 PROTEIN"/>
    <property type="match status" value="1"/>
</dbReference>
<dbReference type="EMBL" id="JBELOE010000078">
    <property type="protein sequence ID" value="MER2491000.1"/>
    <property type="molecule type" value="Genomic_DNA"/>
</dbReference>
<protein>
    <submittedName>
        <fullName evidence="3">FIST N-terminal domain-containing protein</fullName>
    </submittedName>
</protein>
<evidence type="ECO:0000313" key="4">
    <source>
        <dbReference type="Proteomes" id="UP001467690"/>
    </source>
</evidence>
<reference evidence="3 4" key="1">
    <citation type="submission" date="2024-06" db="EMBL/GenBank/DDBJ databases">
        <authorList>
            <person name="Chen R.Y."/>
        </authorList>
    </citation>
    <scope>NUCLEOTIDE SEQUENCE [LARGE SCALE GENOMIC DNA]</scope>
    <source>
        <strain evidence="3 4">D2</strain>
    </source>
</reference>
<name>A0ABV1RE12_9ALTE</name>
<evidence type="ECO:0000313" key="3">
    <source>
        <dbReference type="EMBL" id="MER2491000.1"/>
    </source>
</evidence>
<feature type="domain" description="FIST" evidence="1">
    <location>
        <begin position="22"/>
        <end position="214"/>
    </location>
</feature>
<dbReference type="SMART" id="SM00897">
    <property type="entry name" value="FIST"/>
    <property type="match status" value="1"/>
</dbReference>
<comment type="caution">
    <text evidence="3">The sequence shown here is derived from an EMBL/GenBank/DDBJ whole genome shotgun (WGS) entry which is preliminary data.</text>
</comment>
<accession>A0ABV1RE12</accession>
<organism evidence="3 4">
    <name type="scientific">Catenovulum sediminis</name>
    <dbReference type="NCBI Taxonomy" id="1740262"/>
    <lineage>
        <taxon>Bacteria</taxon>
        <taxon>Pseudomonadati</taxon>
        <taxon>Pseudomonadota</taxon>
        <taxon>Gammaproteobacteria</taxon>
        <taxon>Alteromonadales</taxon>
        <taxon>Alteromonadaceae</taxon>
        <taxon>Catenovulum</taxon>
    </lineage>
</organism>
<proteinExistence type="predicted"/>
<keyword evidence="4" id="KW-1185">Reference proteome</keyword>
<feature type="domain" description="FIST C-domain" evidence="2">
    <location>
        <begin position="215"/>
        <end position="353"/>
    </location>
</feature>
<sequence>MKATQYLYKEAQWQPKLEVNEKVTLLLAFGCAEHIKQAGFIEQLESIFPNAELIGCTTAGEICKDELYDNSIVLTALEFSATQIQVSLSELDHHRLDFSAQNAAQSLYQPDLKYVLVLADGHKINGSELLRGLERILPNDIIITGGLAGDGTEFKQTQVFHNRKCISNGLLLCGFYGDAIRAHHGSQGGWEAFGPDRLVTYSERNILYSLDDKSALSLYKKYLGEHAKELPSSALLFPLLIKSQAQTYIRTILDVDEKAGSMIFAGDIPQGSTAQLMRASFDRLINGAELAAKAAQLNLPEDAQSGLILMVSCVGRRLVLKLRVEEELEAVTKLFGDNWTYAGFYSYGEISPLIDGKACALHNQTMTLTALYEVL</sequence>
<dbReference type="InterPro" id="IPR013702">
    <property type="entry name" value="FIST_domain_N"/>
</dbReference>
<dbReference type="Proteomes" id="UP001467690">
    <property type="component" value="Unassembled WGS sequence"/>
</dbReference>
<dbReference type="RefSeq" id="WP_143870148.1">
    <property type="nucleotide sequence ID" value="NZ_CP041660.1"/>
</dbReference>
<dbReference type="InterPro" id="IPR019494">
    <property type="entry name" value="FIST_C"/>
</dbReference>
<dbReference type="Pfam" id="PF08495">
    <property type="entry name" value="FIST"/>
    <property type="match status" value="1"/>
</dbReference>
<dbReference type="PANTHER" id="PTHR40252">
    <property type="entry name" value="BLR0328 PROTEIN"/>
    <property type="match status" value="1"/>
</dbReference>